<organism evidence="2 3">
    <name type="scientific">Arachidicoccus ginsenosidivorans</name>
    <dbReference type="NCBI Taxonomy" id="496057"/>
    <lineage>
        <taxon>Bacteria</taxon>
        <taxon>Pseudomonadati</taxon>
        <taxon>Bacteroidota</taxon>
        <taxon>Chitinophagia</taxon>
        <taxon>Chitinophagales</taxon>
        <taxon>Chitinophagaceae</taxon>
        <taxon>Arachidicoccus</taxon>
    </lineage>
</organism>
<reference evidence="2 3" key="1">
    <citation type="journal article" date="2017" name="Int. J. Syst. Evol. Microbiol.">
        <title>Arachidicoccus ginsenosidivorans sp. nov., with ginsenoside-converting activity isolated from ginseng cultivating soil.</title>
        <authorList>
            <person name="Siddiqi M.Z."/>
            <person name="Aslam Z."/>
            <person name="Im W.T."/>
        </authorList>
    </citation>
    <scope>NUCLEOTIDE SEQUENCE [LARGE SCALE GENOMIC DNA]</scope>
    <source>
        <strain evidence="2 3">Gsoil 809</strain>
    </source>
</reference>
<dbReference type="Pfam" id="PF15650">
    <property type="entry name" value="Tox-REase-9"/>
    <property type="match status" value="1"/>
</dbReference>
<dbReference type="EMBL" id="CP042434">
    <property type="protein sequence ID" value="QEC71976.1"/>
    <property type="molecule type" value="Genomic_DNA"/>
</dbReference>
<dbReference type="InterPro" id="IPR028902">
    <property type="entry name" value="Tox-REase-9_dom"/>
</dbReference>
<gene>
    <name evidence="2" type="ORF">FSB73_10140</name>
</gene>
<dbReference type="NCBIfam" id="TIGR03696">
    <property type="entry name" value="Rhs_assc_core"/>
    <property type="match status" value="1"/>
</dbReference>
<sequence>MRKCERFLCSRHLSYDHNGNILTMNQYGLKSGSTLALIDQLTYHYNTSSNQLKNVVDASNDASTTLGDFHYTGTKAASATDYTYDANGNLISDANKKISGIVYNILNLPQRITLTGKGTISYIYDAAGNKLQKKTLQGGVTTTTTYLESSIYQNDTLQFFGTPQGRVRPVGSSFVYDYYLKDHLGNTRMVITDDYNIASPILEVNSYYPFGLEQKAIGVTQVLASKHNKYKYNGKELQEDLGLDQYDYGARFYDPQIARWHIADPLAEKGRRWSPYNYAADNPLRFIDPDGMESVTYSGAAAVNAFKQLKQMADVEGWGKEKKDGDDDDKKKKRPKYHIREYTLSEHHPGFWERLKNSKNIVARVFYSTIDDIYVTGQLFIDRSSKQHLGGGWATPNDATRALVGTVSTGLAIAGGEVGEGIKEGEEFTKSSLKLGQQMHKEYKVEDVVEGIAVKEYRGIPGIRPDFVNFSTKTIYELKPNNPRAIKQGYKQLAKYKGIFEKQLGGTWKTVLDTY</sequence>
<name>A0A5B8VMY5_9BACT</name>
<proteinExistence type="predicted"/>
<evidence type="ECO:0000313" key="2">
    <source>
        <dbReference type="EMBL" id="QEC71976.1"/>
    </source>
</evidence>
<keyword evidence="3" id="KW-1185">Reference proteome</keyword>
<feature type="domain" description="Tox-REase-9" evidence="1">
    <location>
        <begin position="428"/>
        <end position="515"/>
    </location>
</feature>
<evidence type="ECO:0000259" key="1">
    <source>
        <dbReference type="Pfam" id="PF15650"/>
    </source>
</evidence>
<dbReference type="InterPro" id="IPR050708">
    <property type="entry name" value="T6SS_VgrG/RHS"/>
</dbReference>
<dbReference type="PANTHER" id="PTHR32305:SF15">
    <property type="entry name" value="PROTEIN RHSA-RELATED"/>
    <property type="match status" value="1"/>
</dbReference>
<dbReference type="Gene3D" id="2.180.10.10">
    <property type="entry name" value="RHS repeat-associated core"/>
    <property type="match status" value="1"/>
</dbReference>
<dbReference type="PANTHER" id="PTHR32305">
    <property type="match status" value="1"/>
</dbReference>
<accession>A0A5B8VMY5</accession>
<dbReference type="KEGG" id="agi:FSB73_10140"/>
<dbReference type="Proteomes" id="UP000321291">
    <property type="component" value="Chromosome"/>
</dbReference>
<protein>
    <recommendedName>
        <fullName evidence="1">Tox-REase-9 domain-containing protein</fullName>
    </recommendedName>
</protein>
<dbReference type="AlphaFoldDB" id="A0A5B8VMY5"/>
<evidence type="ECO:0000313" key="3">
    <source>
        <dbReference type="Proteomes" id="UP000321291"/>
    </source>
</evidence>
<dbReference type="InterPro" id="IPR022385">
    <property type="entry name" value="Rhs_assc_core"/>
</dbReference>